<evidence type="ECO:0000256" key="2">
    <source>
        <dbReference type="ARBA" id="ARBA00005695"/>
    </source>
</evidence>
<dbReference type="Gene3D" id="3.90.76.10">
    <property type="entry name" value="Dipeptide-binding Protein, Domain 1"/>
    <property type="match status" value="1"/>
</dbReference>
<comment type="subcellular location">
    <subcellularLocation>
        <location evidence="1">Periplasm</location>
    </subcellularLocation>
</comment>
<dbReference type="STRING" id="580166.AUP43_09780"/>
<proteinExistence type="inferred from homology"/>
<evidence type="ECO:0000313" key="7">
    <source>
        <dbReference type="Proteomes" id="UP000076400"/>
    </source>
</evidence>
<feature type="signal peptide" evidence="4">
    <location>
        <begin position="1"/>
        <end position="25"/>
    </location>
</feature>
<dbReference type="GO" id="GO:0015833">
    <property type="term" value="P:peptide transport"/>
    <property type="evidence" value="ECO:0007669"/>
    <property type="project" value="TreeGrafter"/>
</dbReference>
<dbReference type="Gene3D" id="3.10.105.10">
    <property type="entry name" value="Dipeptide-binding Protein, Domain 3"/>
    <property type="match status" value="1"/>
</dbReference>
<dbReference type="Proteomes" id="UP000076400">
    <property type="component" value="Unassembled WGS sequence"/>
</dbReference>
<keyword evidence="7" id="KW-1185">Reference proteome</keyword>
<protein>
    <submittedName>
        <fullName evidence="6">Peptide ABC transporter substrate-binding protein</fullName>
    </submittedName>
</protein>
<comment type="caution">
    <text evidence="6">The sequence shown here is derived from an EMBL/GenBank/DDBJ whole genome shotgun (WGS) entry which is preliminary data.</text>
</comment>
<dbReference type="AlphaFoldDB" id="A0A154W2F5"/>
<dbReference type="GO" id="GO:0030288">
    <property type="term" value="C:outer membrane-bounded periplasmic space"/>
    <property type="evidence" value="ECO:0007669"/>
    <property type="project" value="UniProtKB-ARBA"/>
</dbReference>
<dbReference type="Gene3D" id="3.40.190.10">
    <property type="entry name" value="Periplasmic binding protein-like II"/>
    <property type="match status" value="1"/>
</dbReference>
<organism evidence="6 7">
    <name type="scientific">Oceanibaculum pacificum</name>
    <dbReference type="NCBI Taxonomy" id="580166"/>
    <lineage>
        <taxon>Bacteria</taxon>
        <taxon>Pseudomonadati</taxon>
        <taxon>Pseudomonadota</taxon>
        <taxon>Alphaproteobacteria</taxon>
        <taxon>Rhodospirillales</taxon>
        <taxon>Oceanibaculaceae</taxon>
        <taxon>Oceanibaculum</taxon>
    </lineage>
</organism>
<dbReference type="EMBL" id="LPXN01000113">
    <property type="protein sequence ID" value="KZD07659.1"/>
    <property type="molecule type" value="Genomic_DNA"/>
</dbReference>
<dbReference type="InterPro" id="IPR039424">
    <property type="entry name" value="SBP_5"/>
</dbReference>
<dbReference type="InterPro" id="IPR000914">
    <property type="entry name" value="SBP_5_dom"/>
</dbReference>
<evidence type="ECO:0000259" key="5">
    <source>
        <dbReference type="Pfam" id="PF00496"/>
    </source>
</evidence>
<dbReference type="InterPro" id="IPR023765">
    <property type="entry name" value="SBP_5_CS"/>
</dbReference>
<dbReference type="GO" id="GO:0043190">
    <property type="term" value="C:ATP-binding cassette (ABC) transporter complex"/>
    <property type="evidence" value="ECO:0007669"/>
    <property type="project" value="InterPro"/>
</dbReference>
<dbReference type="Pfam" id="PF00496">
    <property type="entry name" value="SBP_bac_5"/>
    <property type="match status" value="1"/>
</dbReference>
<keyword evidence="3 4" id="KW-0732">Signal</keyword>
<evidence type="ECO:0000256" key="1">
    <source>
        <dbReference type="ARBA" id="ARBA00004418"/>
    </source>
</evidence>
<dbReference type="PANTHER" id="PTHR30290:SF38">
    <property type="entry name" value="D,D-DIPEPTIDE-BINDING PERIPLASMIC PROTEIN DDPA-RELATED"/>
    <property type="match status" value="1"/>
</dbReference>
<dbReference type="OrthoDB" id="9803988at2"/>
<dbReference type="PIRSF" id="PIRSF002741">
    <property type="entry name" value="MppA"/>
    <property type="match status" value="1"/>
</dbReference>
<reference evidence="6 7" key="1">
    <citation type="submission" date="2015-12" db="EMBL/GenBank/DDBJ databases">
        <title>Genome sequence of Oceanibaculum pacificum MCCC 1A02656.</title>
        <authorList>
            <person name="Lu L."/>
            <person name="Lai Q."/>
            <person name="Shao Z."/>
            <person name="Qian P."/>
        </authorList>
    </citation>
    <scope>NUCLEOTIDE SEQUENCE [LARGE SCALE GENOMIC DNA]</scope>
    <source>
        <strain evidence="6 7">MCCC 1A02656</strain>
    </source>
</reference>
<comment type="similarity">
    <text evidence="2">Belongs to the bacterial solute-binding protein 5 family.</text>
</comment>
<dbReference type="PROSITE" id="PS01040">
    <property type="entry name" value="SBP_BACTERIAL_5"/>
    <property type="match status" value="1"/>
</dbReference>
<dbReference type="GO" id="GO:1904680">
    <property type="term" value="F:peptide transmembrane transporter activity"/>
    <property type="evidence" value="ECO:0007669"/>
    <property type="project" value="TreeGrafter"/>
</dbReference>
<dbReference type="RefSeq" id="WP_067556604.1">
    <property type="nucleotide sequence ID" value="NZ_LPXN01000113.1"/>
</dbReference>
<name>A0A154W2F5_9PROT</name>
<evidence type="ECO:0000256" key="4">
    <source>
        <dbReference type="SAM" id="SignalP"/>
    </source>
</evidence>
<dbReference type="SUPFAM" id="SSF53850">
    <property type="entry name" value="Periplasmic binding protein-like II"/>
    <property type="match status" value="1"/>
</dbReference>
<sequence>MKASNWAYGLAVGAALLGGATAASAQSMARVSINADIRSTYPGVNRDSNTDGVIHHIVEGLVAFKEDSSVAPMLAEKIETSADGLTYTFTLREGLKFHNGAPVTADDVLFSWSKYMNPETKWRCHSDFSKGNSEVVSLDKVDDRTVAFKLKQPSALFLGLLARIDCGSAGILHKDSFAADGSFVKPIGTGPYMLADWKKGEYVELAKFDGYASRTEKRDGYAGARKASIDTVRFVIIPDRSAAKAALYSGSIEVLSDLDVNDLKETKARKGIKVDIAETMGLSGILMQTKDPLLSNVKMRLAIAHAVDTAAIVDAVTLGTAKPNNSPIPSVSAYYGKPQGEMIKYDPALARKLAAEAGYKGEPIKMITNKRYQPSFDSAVFIQAMAKEAGINIELEVIEWATQLDMYTKGDYQMMSFLYSARLDPSLSFDMFAGPKATQPRKVWDNPAAQTLIEQSMTISDTEKRKEIFNKLESMFRQDMPMLVLYNGADIAAYSDKLEGYNAWMAGQPRLWGVTLKQ</sequence>
<evidence type="ECO:0000313" key="6">
    <source>
        <dbReference type="EMBL" id="KZD07659.1"/>
    </source>
</evidence>
<feature type="domain" description="Solute-binding protein family 5" evidence="5">
    <location>
        <begin position="70"/>
        <end position="436"/>
    </location>
</feature>
<accession>A0A154W2F5</accession>
<evidence type="ECO:0000256" key="3">
    <source>
        <dbReference type="ARBA" id="ARBA00022729"/>
    </source>
</evidence>
<gene>
    <name evidence="6" type="ORF">AUP43_09780</name>
</gene>
<dbReference type="InterPro" id="IPR030678">
    <property type="entry name" value="Peptide/Ni-bd"/>
</dbReference>
<dbReference type="PANTHER" id="PTHR30290">
    <property type="entry name" value="PERIPLASMIC BINDING COMPONENT OF ABC TRANSPORTER"/>
    <property type="match status" value="1"/>
</dbReference>
<feature type="chain" id="PRO_5007602261" evidence="4">
    <location>
        <begin position="26"/>
        <end position="518"/>
    </location>
</feature>